<name>A0A8D8CK87_CULPI</name>
<evidence type="ECO:0000256" key="1">
    <source>
        <dbReference type="SAM" id="MobiDB-lite"/>
    </source>
</evidence>
<reference evidence="3" key="1">
    <citation type="submission" date="2021-05" db="EMBL/GenBank/DDBJ databases">
        <authorList>
            <person name="Alioto T."/>
            <person name="Alioto T."/>
            <person name="Gomez Garrido J."/>
        </authorList>
    </citation>
    <scope>NUCLEOTIDE SEQUENCE</scope>
</reference>
<keyword evidence="2" id="KW-0472">Membrane</keyword>
<sequence>MHKCVRVLFCCRIKSKQQNHIFLRFVTIRINLLAHVSKQNDESGSSPSTTKSRTLHDTNNNNIITKQDDSESGPVSNVLHLVVDFVKGAYPLFPALVAHFQFDSWAFSLLTLVATLALVVYLQLRLINRD</sequence>
<accession>A0A8D8CK87</accession>
<feature type="transmembrane region" description="Helical" evidence="2">
    <location>
        <begin position="105"/>
        <end position="124"/>
    </location>
</feature>
<organism evidence="3">
    <name type="scientific">Culex pipiens</name>
    <name type="common">House mosquito</name>
    <dbReference type="NCBI Taxonomy" id="7175"/>
    <lineage>
        <taxon>Eukaryota</taxon>
        <taxon>Metazoa</taxon>
        <taxon>Ecdysozoa</taxon>
        <taxon>Arthropoda</taxon>
        <taxon>Hexapoda</taxon>
        <taxon>Insecta</taxon>
        <taxon>Pterygota</taxon>
        <taxon>Neoptera</taxon>
        <taxon>Endopterygota</taxon>
        <taxon>Diptera</taxon>
        <taxon>Nematocera</taxon>
        <taxon>Culicoidea</taxon>
        <taxon>Culicidae</taxon>
        <taxon>Culicinae</taxon>
        <taxon>Culicini</taxon>
        <taxon>Culex</taxon>
        <taxon>Culex</taxon>
    </lineage>
</organism>
<feature type="region of interest" description="Disordered" evidence="1">
    <location>
        <begin position="39"/>
        <end position="69"/>
    </location>
</feature>
<protein>
    <submittedName>
        <fullName evidence="3">(northern house mosquito) hypothetical protein</fullName>
    </submittedName>
</protein>
<keyword evidence="2" id="KW-1133">Transmembrane helix</keyword>
<dbReference type="EMBL" id="HBUE01125562">
    <property type="protein sequence ID" value="CAG6494583.1"/>
    <property type="molecule type" value="Transcribed_RNA"/>
</dbReference>
<feature type="compositionally biased region" description="Polar residues" evidence="1">
    <location>
        <begin position="42"/>
        <end position="65"/>
    </location>
</feature>
<keyword evidence="2" id="KW-0812">Transmembrane</keyword>
<dbReference type="AlphaFoldDB" id="A0A8D8CK87"/>
<proteinExistence type="predicted"/>
<evidence type="ECO:0000256" key="2">
    <source>
        <dbReference type="SAM" id="Phobius"/>
    </source>
</evidence>
<evidence type="ECO:0000313" key="3">
    <source>
        <dbReference type="EMBL" id="CAG6494583.1"/>
    </source>
</evidence>